<comment type="caution">
    <text evidence="2">The sequence shown here is derived from an EMBL/GenBank/DDBJ whole genome shotgun (WGS) entry which is preliminary data.</text>
</comment>
<keyword evidence="3" id="KW-1185">Reference proteome</keyword>
<evidence type="ECO:0008006" key="4">
    <source>
        <dbReference type="Google" id="ProtNLM"/>
    </source>
</evidence>
<feature type="transmembrane region" description="Helical" evidence="1">
    <location>
        <begin position="81"/>
        <end position="101"/>
    </location>
</feature>
<protein>
    <recommendedName>
        <fullName evidence="4">Zinc-finger domain-containing protein</fullName>
    </recommendedName>
</protein>
<dbReference type="AlphaFoldDB" id="A0A7C9F4S3"/>
<gene>
    <name evidence="2" type="ORF">GBK04_03350</name>
</gene>
<keyword evidence="1" id="KW-0472">Membrane</keyword>
<evidence type="ECO:0000313" key="3">
    <source>
        <dbReference type="Proteomes" id="UP000479293"/>
    </source>
</evidence>
<evidence type="ECO:0000256" key="1">
    <source>
        <dbReference type="SAM" id="Phobius"/>
    </source>
</evidence>
<organism evidence="2 3">
    <name type="scientific">Salmonirosea aquatica</name>
    <dbReference type="NCBI Taxonomy" id="2654236"/>
    <lineage>
        <taxon>Bacteria</taxon>
        <taxon>Pseudomonadati</taxon>
        <taxon>Bacteroidota</taxon>
        <taxon>Cytophagia</taxon>
        <taxon>Cytophagales</taxon>
        <taxon>Spirosomataceae</taxon>
        <taxon>Salmonirosea</taxon>
    </lineage>
</organism>
<proteinExistence type="predicted"/>
<keyword evidence="1" id="KW-1133">Transmembrane helix</keyword>
<sequence length="149" mass="17103">MNDDHVSDNDIQQFVLQKDTLEDRVAKHMQLCEDCKRKAQLYAVLFEGVHSQPKPAFDFCLQDVVMTQLLQSKSEDRLDKLLVSSIMAISIILIGSNLYFFRNELIGAIYSITPILAYLVGITGVCMLLFLVLDLYGDFRMKVRMLDYN</sequence>
<keyword evidence="1" id="KW-0812">Transmembrane</keyword>
<name>A0A7C9F4S3_9BACT</name>
<accession>A0A7C9F4S3</accession>
<dbReference type="RefSeq" id="WP_152756832.1">
    <property type="nucleotide sequence ID" value="NZ_WHLY01000002.1"/>
</dbReference>
<feature type="transmembrane region" description="Helical" evidence="1">
    <location>
        <begin position="107"/>
        <end position="136"/>
    </location>
</feature>
<reference evidence="2 3" key="1">
    <citation type="submission" date="2019-10" db="EMBL/GenBank/DDBJ databases">
        <title>Draft Genome Sequence of Cytophagaceae sp. SJW1-29.</title>
        <authorList>
            <person name="Choi A."/>
        </authorList>
    </citation>
    <scope>NUCLEOTIDE SEQUENCE [LARGE SCALE GENOMIC DNA]</scope>
    <source>
        <strain evidence="2 3">SJW1-29</strain>
    </source>
</reference>
<dbReference type="EMBL" id="WHLY01000002">
    <property type="protein sequence ID" value="MPR32406.1"/>
    <property type="molecule type" value="Genomic_DNA"/>
</dbReference>
<dbReference type="Proteomes" id="UP000479293">
    <property type="component" value="Unassembled WGS sequence"/>
</dbReference>
<evidence type="ECO:0000313" key="2">
    <source>
        <dbReference type="EMBL" id="MPR32406.1"/>
    </source>
</evidence>